<protein>
    <submittedName>
        <fullName evidence="2">Uncharacterized protein</fullName>
    </submittedName>
</protein>
<sequence length="50" mass="5622">MAAKVEAKMRMPPQTATAEGGMERHGEQRGKEQRDERKLQSNLDTLVLTP</sequence>
<proteinExistence type="predicted"/>
<dbReference type="EMBL" id="DP000011">
    <property type="protein sequence ID" value="ABA96444.2"/>
    <property type="molecule type" value="Genomic_DNA"/>
</dbReference>
<organism evidence="2">
    <name type="scientific">Oryza sativa subsp. japonica</name>
    <name type="common">Rice</name>
    <dbReference type="NCBI Taxonomy" id="39947"/>
    <lineage>
        <taxon>Eukaryota</taxon>
        <taxon>Viridiplantae</taxon>
        <taxon>Streptophyta</taxon>
        <taxon>Embryophyta</taxon>
        <taxon>Tracheophyta</taxon>
        <taxon>Spermatophyta</taxon>
        <taxon>Magnoliopsida</taxon>
        <taxon>Liliopsida</taxon>
        <taxon>Poales</taxon>
        <taxon>Poaceae</taxon>
        <taxon>BOP clade</taxon>
        <taxon>Oryzoideae</taxon>
        <taxon>Oryzeae</taxon>
        <taxon>Oryzinae</taxon>
        <taxon>Oryza</taxon>
        <taxon>Oryza sativa</taxon>
    </lineage>
</organism>
<feature type="compositionally biased region" description="Basic and acidic residues" evidence="1">
    <location>
        <begin position="21"/>
        <end position="39"/>
    </location>
</feature>
<feature type="region of interest" description="Disordered" evidence="1">
    <location>
        <begin position="1"/>
        <end position="50"/>
    </location>
</feature>
<evidence type="ECO:0000256" key="1">
    <source>
        <dbReference type="SAM" id="MobiDB-lite"/>
    </source>
</evidence>
<evidence type="ECO:0000313" key="2">
    <source>
        <dbReference type="EMBL" id="ABA96444.2"/>
    </source>
</evidence>
<reference evidence="2" key="2">
    <citation type="submission" date="2005-04" db="EMBL/GenBank/DDBJ databases">
        <authorList>
            <person name="Buell C.R."/>
            <person name="Wing R.A."/>
            <person name="McCombie W.A."/>
            <person name="Ouyang S."/>
        </authorList>
    </citation>
    <scope>NUCLEOTIDE SEQUENCE</scope>
</reference>
<gene>
    <name evidence="2" type="ordered locus">LOC_Os12g04850</name>
</gene>
<dbReference type="AlphaFoldDB" id="Q2QXU6"/>
<reference evidence="2" key="1">
    <citation type="journal article" date="2005" name="BMC Biol.">
        <title>The sequence of rice chromosomes 11 and 12, rich in disease resistance genes and recent gene duplications.</title>
        <authorList>
            <consortium name="The rice chromosomes 11 and 12 sequencing consortia"/>
        </authorList>
    </citation>
    <scope>NUCLEOTIDE SEQUENCE [LARGE SCALE GENOMIC DNA]</scope>
</reference>
<name>Q2QXU6_ORYSJ</name>
<accession>Q2QXU6</accession>
<reference evidence="2" key="3">
    <citation type="submission" date="2006-01" db="EMBL/GenBank/DDBJ databases">
        <authorList>
            <person name="Buell R."/>
        </authorList>
    </citation>
    <scope>NUCLEOTIDE SEQUENCE</scope>
</reference>